<dbReference type="InterPro" id="IPR012340">
    <property type="entry name" value="NA-bd_OB-fold"/>
</dbReference>
<comment type="caution">
    <text evidence="1">The sequence shown here is derived from an EMBL/GenBank/DDBJ whole genome shotgun (WGS) entry which is preliminary data.</text>
</comment>
<evidence type="ECO:0000313" key="1">
    <source>
        <dbReference type="EMBL" id="GAA3608057.1"/>
    </source>
</evidence>
<proteinExistence type="predicted"/>
<dbReference type="EMBL" id="BAABAB010000005">
    <property type="protein sequence ID" value="GAA3608057.1"/>
    <property type="molecule type" value="Genomic_DNA"/>
</dbReference>
<gene>
    <name evidence="1" type="ORF">GCM10022236_07300</name>
</gene>
<sequence>MMNDQPLVVGDVLTGTVTKRLAFGVLVESAGTPGLVRGAQAEPGAERRVRVTEFDADRGRFAAELA</sequence>
<dbReference type="Proteomes" id="UP001501490">
    <property type="component" value="Unassembled WGS sequence"/>
</dbReference>
<dbReference type="Gene3D" id="2.40.50.140">
    <property type="entry name" value="Nucleic acid-binding proteins"/>
    <property type="match status" value="1"/>
</dbReference>
<evidence type="ECO:0008006" key="3">
    <source>
        <dbReference type="Google" id="ProtNLM"/>
    </source>
</evidence>
<name>A0ABP6ZGQ4_9ACTN</name>
<reference evidence="2" key="1">
    <citation type="journal article" date="2019" name="Int. J. Syst. Evol. Microbiol.">
        <title>The Global Catalogue of Microorganisms (GCM) 10K type strain sequencing project: providing services to taxonomists for standard genome sequencing and annotation.</title>
        <authorList>
            <consortium name="The Broad Institute Genomics Platform"/>
            <consortium name="The Broad Institute Genome Sequencing Center for Infectious Disease"/>
            <person name="Wu L."/>
            <person name="Ma J."/>
        </authorList>
    </citation>
    <scope>NUCLEOTIDE SEQUENCE [LARGE SCALE GENOMIC DNA]</scope>
    <source>
        <strain evidence="2">JCM 16929</strain>
    </source>
</reference>
<organism evidence="1 2">
    <name type="scientific">Microlunatus ginsengisoli</name>
    <dbReference type="NCBI Taxonomy" id="363863"/>
    <lineage>
        <taxon>Bacteria</taxon>
        <taxon>Bacillati</taxon>
        <taxon>Actinomycetota</taxon>
        <taxon>Actinomycetes</taxon>
        <taxon>Propionibacteriales</taxon>
        <taxon>Propionibacteriaceae</taxon>
        <taxon>Microlunatus</taxon>
    </lineage>
</organism>
<evidence type="ECO:0000313" key="2">
    <source>
        <dbReference type="Proteomes" id="UP001501490"/>
    </source>
</evidence>
<accession>A0ABP6ZGQ4</accession>
<keyword evidence="2" id="KW-1185">Reference proteome</keyword>
<dbReference type="SUPFAM" id="SSF50249">
    <property type="entry name" value="Nucleic acid-binding proteins"/>
    <property type="match status" value="1"/>
</dbReference>
<protein>
    <recommendedName>
        <fullName evidence="3">TRAM domain-containing protein</fullName>
    </recommendedName>
</protein>
<dbReference type="RefSeq" id="WP_344801723.1">
    <property type="nucleotide sequence ID" value="NZ_BAABAB010000005.1"/>
</dbReference>